<proteinExistence type="predicted"/>
<dbReference type="CDD" id="cd05013">
    <property type="entry name" value="SIS_RpiR"/>
    <property type="match status" value="1"/>
</dbReference>
<dbReference type="Pfam" id="PF01380">
    <property type="entry name" value="SIS"/>
    <property type="match status" value="1"/>
</dbReference>
<evidence type="ECO:0000256" key="3">
    <source>
        <dbReference type="ARBA" id="ARBA00023163"/>
    </source>
</evidence>
<keyword evidence="7" id="KW-1185">Reference proteome</keyword>
<evidence type="ECO:0000313" key="6">
    <source>
        <dbReference type="EMBL" id="SET68633.1"/>
    </source>
</evidence>
<feature type="domain" description="HTH rpiR-type" evidence="4">
    <location>
        <begin position="4"/>
        <end position="80"/>
    </location>
</feature>
<dbReference type="SUPFAM" id="SSF53697">
    <property type="entry name" value="SIS domain"/>
    <property type="match status" value="1"/>
</dbReference>
<dbReference type="PANTHER" id="PTHR30514">
    <property type="entry name" value="GLUCOKINASE"/>
    <property type="match status" value="1"/>
</dbReference>
<dbReference type="GO" id="GO:0097367">
    <property type="term" value="F:carbohydrate derivative binding"/>
    <property type="evidence" value="ECO:0007669"/>
    <property type="project" value="InterPro"/>
</dbReference>
<protein>
    <submittedName>
        <fullName evidence="6">Transcriptional regulator, RpiR family</fullName>
    </submittedName>
</protein>
<dbReference type="PROSITE" id="PS51464">
    <property type="entry name" value="SIS"/>
    <property type="match status" value="1"/>
</dbReference>
<dbReference type="GO" id="GO:0003677">
    <property type="term" value="F:DNA binding"/>
    <property type="evidence" value="ECO:0007669"/>
    <property type="project" value="UniProtKB-KW"/>
</dbReference>
<feature type="domain" description="SIS" evidence="5">
    <location>
        <begin position="127"/>
        <end position="267"/>
    </location>
</feature>
<keyword evidence="1" id="KW-0805">Transcription regulation</keyword>
<dbReference type="GO" id="GO:0003700">
    <property type="term" value="F:DNA-binding transcription factor activity"/>
    <property type="evidence" value="ECO:0007669"/>
    <property type="project" value="InterPro"/>
</dbReference>
<evidence type="ECO:0000313" key="7">
    <source>
        <dbReference type="Proteomes" id="UP000198508"/>
    </source>
</evidence>
<dbReference type="EMBL" id="FOIM01000011">
    <property type="protein sequence ID" value="SET68633.1"/>
    <property type="molecule type" value="Genomic_DNA"/>
</dbReference>
<evidence type="ECO:0000259" key="4">
    <source>
        <dbReference type="PROSITE" id="PS51071"/>
    </source>
</evidence>
<dbReference type="GeneID" id="93275995"/>
<keyword evidence="2" id="KW-0238">DNA-binding</keyword>
<evidence type="ECO:0000256" key="1">
    <source>
        <dbReference type="ARBA" id="ARBA00023015"/>
    </source>
</evidence>
<evidence type="ECO:0000259" key="5">
    <source>
        <dbReference type="PROSITE" id="PS51464"/>
    </source>
</evidence>
<name>A0A1I0GCU9_9FIRM</name>
<reference evidence="7" key="1">
    <citation type="submission" date="2016-10" db="EMBL/GenBank/DDBJ databases">
        <authorList>
            <person name="Varghese N."/>
            <person name="Submissions S."/>
        </authorList>
    </citation>
    <scope>NUCLEOTIDE SEQUENCE [LARGE SCALE GENOMIC DNA]</scope>
    <source>
        <strain evidence="7">NLAE-zl-G277</strain>
    </source>
</reference>
<dbReference type="Pfam" id="PF01418">
    <property type="entry name" value="HTH_6"/>
    <property type="match status" value="1"/>
</dbReference>
<dbReference type="GO" id="GO:1901135">
    <property type="term" value="P:carbohydrate derivative metabolic process"/>
    <property type="evidence" value="ECO:0007669"/>
    <property type="project" value="InterPro"/>
</dbReference>
<dbReference type="SUPFAM" id="SSF46689">
    <property type="entry name" value="Homeodomain-like"/>
    <property type="match status" value="1"/>
</dbReference>
<dbReference type="Gene3D" id="1.10.10.10">
    <property type="entry name" value="Winged helix-like DNA-binding domain superfamily/Winged helix DNA-binding domain"/>
    <property type="match status" value="1"/>
</dbReference>
<dbReference type="Gene3D" id="3.40.50.10490">
    <property type="entry name" value="Glucose-6-phosphate isomerase like protein, domain 1"/>
    <property type="match status" value="1"/>
</dbReference>
<dbReference type="STRING" id="460384.SAMN05216313_11184"/>
<organism evidence="6 7">
    <name type="scientific">Enterocloster lavalensis</name>
    <dbReference type="NCBI Taxonomy" id="460384"/>
    <lineage>
        <taxon>Bacteria</taxon>
        <taxon>Bacillati</taxon>
        <taxon>Bacillota</taxon>
        <taxon>Clostridia</taxon>
        <taxon>Lachnospirales</taxon>
        <taxon>Lachnospiraceae</taxon>
        <taxon>Enterocloster</taxon>
    </lineage>
</organism>
<dbReference type="InterPro" id="IPR046348">
    <property type="entry name" value="SIS_dom_sf"/>
</dbReference>
<dbReference type="InterPro" id="IPR035472">
    <property type="entry name" value="RpiR-like_SIS"/>
</dbReference>
<dbReference type="InterPro" id="IPR047640">
    <property type="entry name" value="RpiR-like"/>
</dbReference>
<dbReference type="RefSeq" id="WP_092363939.1">
    <property type="nucleotide sequence ID" value="NZ_CATZMQ010000001.1"/>
</dbReference>
<dbReference type="InterPro" id="IPR000281">
    <property type="entry name" value="HTH_RpiR"/>
</dbReference>
<dbReference type="PROSITE" id="PS51071">
    <property type="entry name" value="HTH_RPIR"/>
    <property type="match status" value="1"/>
</dbReference>
<evidence type="ECO:0000256" key="2">
    <source>
        <dbReference type="ARBA" id="ARBA00023125"/>
    </source>
</evidence>
<dbReference type="InterPro" id="IPR036388">
    <property type="entry name" value="WH-like_DNA-bd_sf"/>
</dbReference>
<dbReference type="Proteomes" id="UP000198508">
    <property type="component" value="Unassembled WGS sequence"/>
</dbReference>
<gene>
    <name evidence="6" type="ORF">SAMN05216313_11184</name>
</gene>
<keyword evidence="3" id="KW-0804">Transcription</keyword>
<sequence>MAETNLLISIRSCYDQLTRLEKKVADYVLQHPQEVVKMTINELSNSCGVGDTTVFRFCRSMNVGGYQDFKLALALSSNVNDMLDSKGEFNLAQSQDLHELAQQVSGVFTDAVNETLSSLDYDAISRTVEAILNARSVHLFGFGNSGVSALMMQNRMMRILPNIFYTSDVHMQLTSAATMQADSVAIIFCNSGITKDSIRIAQMTHEAGAFTVFITKFMQTPAAPYADVLLCSGATEGPIQGGSISGVASQMYIVMLLYSELFRRMETRAQENKIKAAHAIAERKL</sequence>
<dbReference type="InterPro" id="IPR001347">
    <property type="entry name" value="SIS_dom"/>
</dbReference>
<dbReference type="PANTHER" id="PTHR30514:SF9">
    <property type="entry name" value="TRANSCRIPTIONAL REGULATOR"/>
    <property type="match status" value="1"/>
</dbReference>
<dbReference type="AlphaFoldDB" id="A0A1I0GCU9"/>
<dbReference type="InterPro" id="IPR009057">
    <property type="entry name" value="Homeodomain-like_sf"/>
</dbReference>
<accession>A0A1I0GCU9</accession>